<dbReference type="Pfam" id="PF07653">
    <property type="entry name" value="SH3_2"/>
    <property type="match status" value="1"/>
</dbReference>
<dbReference type="SUPFAM" id="SSF50044">
    <property type="entry name" value="SH3-domain"/>
    <property type="match status" value="1"/>
</dbReference>
<evidence type="ECO:0000256" key="2">
    <source>
        <dbReference type="SAM" id="MobiDB-lite"/>
    </source>
</evidence>
<name>A0A0P8XXJ1_DROAN</name>
<dbReference type="SUPFAM" id="SSF50156">
    <property type="entry name" value="PDZ domain-like"/>
    <property type="match status" value="3"/>
</dbReference>
<feature type="compositionally biased region" description="Basic and acidic residues" evidence="2">
    <location>
        <begin position="1944"/>
        <end position="1968"/>
    </location>
</feature>
<feature type="compositionally biased region" description="Polar residues" evidence="2">
    <location>
        <begin position="1066"/>
        <end position="1075"/>
    </location>
</feature>
<evidence type="ECO:0000259" key="3">
    <source>
        <dbReference type="PROSITE" id="PS50052"/>
    </source>
</evidence>
<dbReference type="Gene3D" id="2.60.220.30">
    <property type="match status" value="1"/>
</dbReference>
<feature type="region of interest" description="Disordered" evidence="2">
    <location>
        <begin position="1266"/>
        <end position="1689"/>
    </location>
</feature>
<feature type="compositionally biased region" description="Polar residues" evidence="2">
    <location>
        <begin position="1368"/>
        <end position="1377"/>
    </location>
</feature>
<feature type="compositionally biased region" description="Polar residues" evidence="2">
    <location>
        <begin position="1442"/>
        <end position="1455"/>
    </location>
</feature>
<evidence type="ECO:0000259" key="5">
    <source>
        <dbReference type="PROSITE" id="PS51145"/>
    </source>
</evidence>
<feature type="region of interest" description="Disordered" evidence="2">
    <location>
        <begin position="118"/>
        <end position="138"/>
    </location>
</feature>
<dbReference type="InterPro" id="IPR027417">
    <property type="entry name" value="P-loop_NTPase"/>
</dbReference>
<dbReference type="PANTHER" id="PTHR13865:SF28">
    <property type="entry name" value="POLYCHAETOID, ISOFORM O"/>
    <property type="match status" value="1"/>
</dbReference>
<reference evidence="6 7" key="1">
    <citation type="journal article" date="2007" name="Nature">
        <title>Evolution of genes and genomes on the Drosophila phylogeny.</title>
        <authorList>
            <consortium name="Drosophila 12 Genomes Consortium"/>
            <person name="Clark A.G."/>
            <person name="Eisen M.B."/>
            <person name="Smith D.R."/>
            <person name="Bergman C.M."/>
            <person name="Oliver B."/>
            <person name="Markow T.A."/>
            <person name="Kaufman T.C."/>
            <person name="Kellis M."/>
            <person name="Gelbart W."/>
            <person name="Iyer V.N."/>
            <person name="Pollard D.A."/>
            <person name="Sackton T.B."/>
            <person name="Larracuente A.M."/>
            <person name="Singh N.D."/>
            <person name="Abad J.P."/>
            <person name="Abt D.N."/>
            <person name="Adryan B."/>
            <person name="Aguade M."/>
            <person name="Akashi H."/>
            <person name="Anderson W.W."/>
            <person name="Aquadro C.F."/>
            <person name="Ardell D.H."/>
            <person name="Arguello R."/>
            <person name="Artieri C.G."/>
            <person name="Barbash D.A."/>
            <person name="Barker D."/>
            <person name="Barsanti P."/>
            <person name="Batterham P."/>
            <person name="Batzoglou S."/>
            <person name="Begun D."/>
            <person name="Bhutkar A."/>
            <person name="Blanco E."/>
            <person name="Bosak S.A."/>
            <person name="Bradley R.K."/>
            <person name="Brand A.D."/>
            <person name="Brent M.R."/>
            <person name="Brooks A.N."/>
            <person name="Brown R.H."/>
            <person name="Butlin R.K."/>
            <person name="Caggese C."/>
            <person name="Calvi B.R."/>
            <person name="Bernardo de Carvalho A."/>
            <person name="Caspi A."/>
            <person name="Castrezana S."/>
            <person name="Celniker S.E."/>
            <person name="Chang J.L."/>
            <person name="Chapple C."/>
            <person name="Chatterji S."/>
            <person name="Chinwalla A."/>
            <person name="Civetta A."/>
            <person name="Clifton S.W."/>
            <person name="Comeron J.M."/>
            <person name="Costello J.C."/>
            <person name="Coyne J.A."/>
            <person name="Daub J."/>
            <person name="David R.G."/>
            <person name="Delcher A.L."/>
            <person name="Delehaunty K."/>
            <person name="Do C.B."/>
            <person name="Ebling H."/>
            <person name="Edwards K."/>
            <person name="Eickbush T."/>
            <person name="Evans J.D."/>
            <person name="Filipski A."/>
            <person name="Findeiss S."/>
            <person name="Freyhult E."/>
            <person name="Fulton L."/>
            <person name="Fulton R."/>
            <person name="Garcia A.C."/>
            <person name="Gardiner A."/>
            <person name="Garfield D.A."/>
            <person name="Garvin B.E."/>
            <person name="Gibson G."/>
            <person name="Gilbert D."/>
            <person name="Gnerre S."/>
            <person name="Godfrey J."/>
            <person name="Good R."/>
            <person name="Gotea V."/>
            <person name="Gravely B."/>
            <person name="Greenberg A.J."/>
            <person name="Griffiths-Jones S."/>
            <person name="Gross S."/>
            <person name="Guigo R."/>
            <person name="Gustafson E.A."/>
            <person name="Haerty W."/>
            <person name="Hahn M.W."/>
            <person name="Halligan D.L."/>
            <person name="Halpern A.L."/>
            <person name="Halter G.M."/>
            <person name="Han M.V."/>
            <person name="Heger A."/>
            <person name="Hillier L."/>
            <person name="Hinrichs A.S."/>
            <person name="Holmes I."/>
            <person name="Hoskins R.A."/>
            <person name="Hubisz M.J."/>
            <person name="Hultmark D."/>
            <person name="Huntley M.A."/>
            <person name="Jaffe D.B."/>
            <person name="Jagadeeshan S."/>
            <person name="Jeck W.R."/>
            <person name="Johnson J."/>
            <person name="Jones C.D."/>
            <person name="Jordan W.C."/>
            <person name="Karpen G.H."/>
            <person name="Kataoka E."/>
            <person name="Keightley P.D."/>
            <person name="Kheradpour P."/>
            <person name="Kirkness E.F."/>
            <person name="Koerich L.B."/>
            <person name="Kristiansen K."/>
            <person name="Kudrna D."/>
            <person name="Kulathinal R.J."/>
            <person name="Kumar S."/>
            <person name="Kwok R."/>
            <person name="Lander E."/>
            <person name="Langley C.H."/>
            <person name="Lapoint R."/>
            <person name="Lazzaro B.P."/>
            <person name="Lee S.J."/>
            <person name="Levesque L."/>
            <person name="Li R."/>
            <person name="Lin C.F."/>
            <person name="Lin M.F."/>
            <person name="Lindblad-Toh K."/>
            <person name="Llopart A."/>
            <person name="Long M."/>
            <person name="Low L."/>
            <person name="Lozovsky E."/>
            <person name="Lu J."/>
            <person name="Luo M."/>
            <person name="Machado C.A."/>
            <person name="Makalowski W."/>
            <person name="Marzo M."/>
            <person name="Matsuda M."/>
            <person name="Matzkin L."/>
            <person name="McAllister B."/>
            <person name="McBride C.S."/>
            <person name="McKernan B."/>
            <person name="McKernan K."/>
            <person name="Mendez-Lago M."/>
            <person name="Minx P."/>
            <person name="Mollenhauer M.U."/>
            <person name="Montooth K."/>
            <person name="Mount S.M."/>
            <person name="Mu X."/>
            <person name="Myers E."/>
            <person name="Negre B."/>
            <person name="Newfeld S."/>
            <person name="Nielsen R."/>
            <person name="Noor M.A."/>
            <person name="O'Grady P."/>
            <person name="Pachter L."/>
            <person name="Papaceit M."/>
            <person name="Parisi M.J."/>
            <person name="Parisi M."/>
            <person name="Parts L."/>
            <person name="Pedersen J.S."/>
            <person name="Pesole G."/>
            <person name="Phillippy A.M."/>
            <person name="Ponting C.P."/>
            <person name="Pop M."/>
            <person name="Porcelli D."/>
            <person name="Powell J.R."/>
            <person name="Prohaska S."/>
            <person name="Pruitt K."/>
            <person name="Puig M."/>
            <person name="Quesneville H."/>
            <person name="Ram K.R."/>
            <person name="Rand D."/>
            <person name="Rasmussen M.D."/>
            <person name="Reed L.K."/>
            <person name="Reenan R."/>
            <person name="Reily A."/>
            <person name="Remington K.A."/>
            <person name="Rieger T.T."/>
            <person name="Ritchie M.G."/>
            <person name="Robin C."/>
            <person name="Rogers Y.H."/>
            <person name="Rohde C."/>
            <person name="Rozas J."/>
            <person name="Rubenfield M.J."/>
            <person name="Ruiz A."/>
            <person name="Russo S."/>
            <person name="Salzberg S.L."/>
            <person name="Sanchez-Gracia A."/>
            <person name="Saranga D.J."/>
            <person name="Sato H."/>
            <person name="Schaeffer S.W."/>
            <person name="Schatz M.C."/>
            <person name="Schlenke T."/>
            <person name="Schwartz R."/>
            <person name="Segarra C."/>
            <person name="Singh R.S."/>
            <person name="Sirot L."/>
            <person name="Sirota M."/>
            <person name="Sisneros N.B."/>
            <person name="Smith C.D."/>
            <person name="Smith T.F."/>
            <person name="Spieth J."/>
            <person name="Stage D.E."/>
            <person name="Stark A."/>
            <person name="Stephan W."/>
            <person name="Strausberg R.L."/>
            <person name="Strempel S."/>
            <person name="Sturgill D."/>
            <person name="Sutton G."/>
            <person name="Sutton G.G."/>
            <person name="Tao W."/>
            <person name="Teichmann S."/>
            <person name="Tobari Y.N."/>
            <person name="Tomimura Y."/>
            <person name="Tsolas J.M."/>
            <person name="Valente V.L."/>
            <person name="Venter E."/>
            <person name="Venter J.C."/>
            <person name="Vicario S."/>
            <person name="Vieira F.G."/>
            <person name="Vilella A.J."/>
            <person name="Villasante A."/>
            <person name="Walenz B."/>
            <person name="Wang J."/>
            <person name="Wasserman M."/>
            <person name="Watts T."/>
            <person name="Wilson D."/>
            <person name="Wilson R.K."/>
            <person name="Wing R.A."/>
            <person name="Wolfner M.F."/>
            <person name="Wong A."/>
            <person name="Wong G.K."/>
            <person name="Wu C.I."/>
            <person name="Wu G."/>
            <person name="Yamamoto D."/>
            <person name="Yang H.P."/>
            <person name="Yang S.P."/>
            <person name="Yorke J.A."/>
            <person name="Yoshida K."/>
            <person name="Zdobnov E."/>
            <person name="Zhang P."/>
            <person name="Zhang Y."/>
            <person name="Zimin A.V."/>
            <person name="Baldwin J."/>
            <person name="Abdouelleil A."/>
            <person name="Abdulkadir J."/>
            <person name="Abebe A."/>
            <person name="Abera B."/>
            <person name="Abreu J."/>
            <person name="Acer S.C."/>
            <person name="Aftuck L."/>
            <person name="Alexander A."/>
            <person name="An P."/>
            <person name="Anderson E."/>
            <person name="Anderson S."/>
            <person name="Arachi H."/>
            <person name="Azer M."/>
            <person name="Bachantsang P."/>
            <person name="Barry A."/>
            <person name="Bayul T."/>
            <person name="Berlin A."/>
            <person name="Bessette D."/>
            <person name="Bloom T."/>
            <person name="Blye J."/>
            <person name="Boguslavskiy L."/>
            <person name="Bonnet C."/>
            <person name="Boukhgalter B."/>
            <person name="Bourzgui I."/>
            <person name="Brown A."/>
            <person name="Cahill P."/>
            <person name="Channer S."/>
            <person name="Cheshatsang Y."/>
            <person name="Chuda L."/>
            <person name="Citroen M."/>
            <person name="Collymore A."/>
            <person name="Cooke P."/>
            <person name="Costello M."/>
            <person name="D'Aco K."/>
            <person name="Daza R."/>
            <person name="De Haan G."/>
            <person name="DeGray S."/>
            <person name="DeMaso C."/>
            <person name="Dhargay N."/>
            <person name="Dooley K."/>
            <person name="Dooley E."/>
            <person name="Doricent M."/>
            <person name="Dorje P."/>
            <person name="Dorjee K."/>
            <person name="Dupes A."/>
            <person name="Elong R."/>
            <person name="Falk J."/>
            <person name="Farina A."/>
            <person name="Faro S."/>
            <person name="Ferguson D."/>
            <person name="Fisher S."/>
            <person name="Foley C.D."/>
            <person name="Franke A."/>
            <person name="Friedrich D."/>
            <person name="Gadbois L."/>
            <person name="Gearin G."/>
            <person name="Gearin C.R."/>
            <person name="Giannoukos G."/>
            <person name="Goode T."/>
            <person name="Graham J."/>
            <person name="Grandbois E."/>
            <person name="Grewal S."/>
            <person name="Gyaltsen K."/>
            <person name="Hafez N."/>
            <person name="Hagos B."/>
            <person name="Hall J."/>
            <person name="Henson C."/>
            <person name="Hollinger A."/>
            <person name="Honan T."/>
            <person name="Huard M.D."/>
            <person name="Hughes L."/>
            <person name="Hurhula B."/>
            <person name="Husby M.E."/>
            <person name="Kamat A."/>
            <person name="Kanga B."/>
            <person name="Kashin S."/>
            <person name="Khazanovich D."/>
            <person name="Kisner P."/>
            <person name="Lance K."/>
            <person name="Lara M."/>
            <person name="Lee W."/>
            <person name="Lennon N."/>
            <person name="Letendre F."/>
            <person name="LeVine R."/>
            <person name="Lipovsky A."/>
            <person name="Liu X."/>
            <person name="Liu J."/>
            <person name="Liu S."/>
            <person name="Lokyitsang T."/>
            <person name="Lokyitsang Y."/>
            <person name="Lubonja R."/>
            <person name="Lui A."/>
            <person name="MacDonald P."/>
            <person name="Magnisalis V."/>
            <person name="Maru K."/>
            <person name="Matthews C."/>
            <person name="McCusker W."/>
            <person name="McDonough S."/>
            <person name="Mehta T."/>
            <person name="Meldrim J."/>
            <person name="Meneus L."/>
            <person name="Mihai O."/>
            <person name="Mihalev A."/>
            <person name="Mihova T."/>
            <person name="Mittelman R."/>
            <person name="Mlenga V."/>
            <person name="Montmayeur A."/>
            <person name="Mulrain L."/>
            <person name="Navidi A."/>
            <person name="Naylor J."/>
            <person name="Negash T."/>
            <person name="Nguyen T."/>
            <person name="Nguyen N."/>
            <person name="Nicol R."/>
            <person name="Norbu C."/>
            <person name="Norbu N."/>
            <person name="Novod N."/>
            <person name="O'Neill B."/>
            <person name="Osman S."/>
            <person name="Markiewicz E."/>
            <person name="Oyono O.L."/>
            <person name="Patti C."/>
            <person name="Phunkhang P."/>
            <person name="Pierre F."/>
            <person name="Priest M."/>
            <person name="Raghuraman S."/>
            <person name="Rege F."/>
            <person name="Reyes R."/>
            <person name="Rise C."/>
            <person name="Rogov P."/>
            <person name="Ross K."/>
            <person name="Ryan E."/>
            <person name="Settipalli S."/>
            <person name="Shea T."/>
            <person name="Sherpa N."/>
            <person name="Shi L."/>
            <person name="Shih D."/>
            <person name="Sparrow T."/>
            <person name="Spaulding J."/>
            <person name="Stalker J."/>
            <person name="Stange-Thomann N."/>
            <person name="Stavropoulos S."/>
            <person name="Stone C."/>
            <person name="Strader C."/>
            <person name="Tesfaye S."/>
            <person name="Thomson T."/>
            <person name="Thoulutsang Y."/>
            <person name="Thoulutsang D."/>
            <person name="Topham K."/>
            <person name="Topping I."/>
            <person name="Tsamla T."/>
            <person name="Vassiliev H."/>
            <person name="Vo A."/>
            <person name="Wangchuk T."/>
            <person name="Wangdi T."/>
            <person name="Weiand M."/>
            <person name="Wilkinson J."/>
            <person name="Wilson A."/>
            <person name="Yadav S."/>
            <person name="Young G."/>
            <person name="Yu Q."/>
            <person name="Zembek L."/>
            <person name="Zhong D."/>
            <person name="Zimmer A."/>
            <person name="Zwirko Z."/>
            <person name="Jaffe D.B."/>
            <person name="Alvarez P."/>
            <person name="Brockman W."/>
            <person name="Butler J."/>
            <person name="Chin C."/>
            <person name="Gnerre S."/>
            <person name="Grabherr M."/>
            <person name="Kleber M."/>
            <person name="Mauceli E."/>
            <person name="MacCallum I."/>
        </authorList>
    </citation>
    <scope>NUCLEOTIDE SEQUENCE [LARGE SCALE GENOMIC DNA]</scope>
    <source>
        <strain evidence="7">Tucson 14024-0371.13</strain>
    </source>
</reference>
<sequence length="2400" mass="264334">MKPSTRRRSFKTKPAKANLYNPLVRYRPTAYVRNGIIGGGEGPGSSGLYQINDRVYTTSKMFLRDGYMYPRQPGQPMDPRYPLELHEFPQQFGATGLQLVSTPKVHIAGEYLANDQQQQQQQQVQEQQERQMGRRKAAAAAEINLANQVYWLGKQKSRSRSRSNSLGNKSMTSCIGGGASGGGGGGERDRERPYIRNVDDLLQALGKREGSGGDNNSTLHETASTHSSSQRRRFKKGDRTTWEYHTVAVTRVPGYGFGIAVSGGRDNPHFANGDPSIAVSDVLKGGPAEDRLQVNDRIISVNGVSLENVEYATAVQVLRDSGNTVQLVVKRRVPLNPVTPGGAAVQHQHSHSLSSVGLMANGGGVAPTPMTNLSQPNSLNSSLVQNASGGQPIKVTLTKGGKKDDYGVVLGCRLFVKEISSKAREQLNANGYSLQEGDIITRIHNTNCGDTMSLKEAKKIIDGCKERLNLVVLRDITNQAAVSQLNLNNSASHQSASGNIYATHQAQVSGCSNSNNNLEDPYLPGGASYSSQNLYVQPPTRTSNGPSMNGNVLNEEKSNLTPRGRSRGPLMDGVSLQQLDRPVTPTRGRNGVASDEPPRPPPPRGSSGGAAQEDFYSSRRQLYEERQSAEPRFISFQKEGSVGIRLTGGNEAGIFVTAVQPGSPASLQGLMPGDKILKVNDMDMNGVTREEAVLFLLSLQDRIDLIVQYCKEEYDEVVTNQRGDSFHIKTHFHCDNPSKGEMAFKAGDVFRVIDTLHNGVVGSWQVLKIGRGHQEMQRGVIPNKSRAEELATAQFNATKKEMNANESRGNFFRRRRSTHRRSKSLSRENWDDVVFSDSISKFPAYERVVLRHPGFVRPVVLFGPVSDLARERLAKDFPDKFSTPLQDDDKSAGSSGKCRIVRLSNIRDVMDRGKHALLDITPNAVDRLNYAQFYPVVIFLKTDSKHVIKQLRHGLPKAAHKSSKKLLEQGQKLERVWSHIFSTQIALSDEESWYRKLRDSIDLQQSGAVWMSESKPVESLSDDFLFPMTTSRLSYASSPESDLELSPGPSASLSLGNLPQLVKASSDPSIATNQDNLDRDRDIIGEGLPPPYTVPYDHGVPGNPNRRQTMDSSKYSIYGTNVPQQQQQPGGDPAAIRPQSLYGINAPDLPPRIDRQSKPGEIPLNTSGSSSRNGTLSRSAQERLFGKTVVQDDGQAEYITRNALVGAAGTETMDRQQQQQQAQASLERQARLNAQLKANGGGGGTSTYDSVSSYDSYNNSQMAMQNLGRLGPNAPDDLKSVPNAGGRPLPPVGQSHEYGRSPHDHRNFGGGNDLNRQSSPGRPHYNDMNSSRNIDPRNGTPQRPSNLGLESSPRKPLVETKTDYGKYSRNNSVSQADYTKLPKTTPHGVVPPPNVSNGQGQMNGSGTPSSNGSGPFKPVPPPKPKNYRPPVQSGGSSGSGGTTPWENGDSGSPRSPNGFYYPPTLSHHHYGQQPTPGSPSNGHMQQTPQQQQQQPTYGGSNGNYGQAPPPQPYPPANGYNGNSHHYNGGSGTGPYIAPHRGMPPPIGNLPPHTPERHALDLAGSREQRGSAFELYRKPQIGGAAGHHHNMSEMEPYDERYDEYYRMPPPSHGHPMQRSRSAPRYPHERPPPPQDPNYYGHYGTARAHSQPRQQYPPHPQQHHPQQQYYDDHGMEMAPPPLPPHKKKKSVLKSPLVALKNALIKSTRPLRRMNSMVEPERKPKGLRRQQSMLERGVQRPYYPDEYPTYPAGFEERSHGMMPPHPQDVYYQQRNGGHYPQHPQDMMNSTYQNLESEDIYGNIGGNGTVPRMQHPHDNGYDQYDQYDLYANRACIDLERRQAEAAAAAAASGGKNGRRIVRRHSTTTADRGGGNQWANRRPVASPGYEQDPQEIYQTRNGAYMLPHDQRRAPNSEVMTRRRFYPGAANEEEPLYQSRREMQREMQRNHLYQSKREMQERISQGKRDMEREFSPQSSSSQSEASNPEAIYQSRREAKESALKTRSQLRDQIYQTRREALDSMAEPIYVSKRDMGRPAPIYETREESILQSRENETDEKKEGKTEQIQVEINTQPEDPVEVDSTLSRSDLQKSSDTVIENPARAPLVKDEVDEVEESQQQGDEIPDESSMEATEQVTAIENNHHNEAMLLANETQNESDDVFEAADQVAPLAPPPAPMPVQQPLTPRSGRAPFHISNILKRTAPPPSSPIGDSCTSIETQYTSQASLPVGPPNATSTPFSSNMSLPIAGPVNNAPPQTTNAGPFPATPREPSTSRGFFDSNGGTLADKLWHVSLQIPPGAIPPGVRQEIYFTVSDPRMGQAVGGPPLDMENGETMLSPLVMCGPQGLEFLVPVTLNIPHCAGRTASLGLALKATDSEKNLHTEWDNIDLPSNAAAHTVSVKVDHF</sequence>
<feature type="compositionally biased region" description="Polar residues" evidence="2">
    <location>
        <begin position="2228"/>
        <end position="2239"/>
    </location>
</feature>
<keyword evidence="7" id="KW-1185">Reference proteome</keyword>
<dbReference type="GeneID" id="6500063"/>
<feature type="compositionally biased region" description="Polar residues" evidence="2">
    <location>
        <begin position="528"/>
        <end position="552"/>
    </location>
</feature>
<dbReference type="PROSITE" id="PS50052">
    <property type="entry name" value="GUANYLATE_KINASE_2"/>
    <property type="match status" value="1"/>
</dbReference>
<feature type="compositionally biased region" description="Basic and acidic residues" evidence="2">
    <location>
        <begin position="1297"/>
        <end position="1307"/>
    </location>
</feature>
<dbReference type="Gene3D" id="2.30.30.40">
    <property type="entry name" value="SH3 Domains"/>
    <property type="match status" value="1"/>
</dbReference>
<feature type="domain" description="PDZ" evidence="4">
    <location>
        <begin position="638"/>
        <end position="711"/>
    </location>
</feature>
<feature type="domain" description="PDZ" evidence="4">
    <location>
        <begin position="394"/>
        <end position="476"/>
    </location>
</feature>
<dbReference type="Pfam" id="PF00791">
    <property type="entry name" value="ZU5"/>
    <property type="match status" value="1"/>
</dbReference>
<dbReference type="GO" id="GO:0050839">
    <property type="term" value="F:cell adhesion molecule binding"/>
    <property type="evidence" value="ECO:0007669"/>
    <property type="project" value="TreeGrafter"/>
</dbReference>
<feature type="domain" description="ZU5" evidence="5">
    <location>
        <begin position="2267"/>
        <end position="2400"/>
    </location>
</feature>
<dbReference type="CDD" id="cd11859">
    <property type="entry name" value="SH3_ZO"/>
    <property type="match status" value="1"/>
</dbReference>
<dbReference type="CTD" id="41062"/>
<evidence type="ECO:0000256" key="1">
    <source>
        <dbReference type="ARBA" id="ARBA00022443"/>
    </source>
</evidence>
<dbReference type="SMART" id="SM00072">
    <property type="entry name" value="GuKc"/>
    <property type="match status" value="1"/>
</dbReference>
<feature type="compositionally biased region" description="Polar residues" evidence="2">
    <location>
        <begin position="1105"/>
        <end position="1122"/>
    </location>
</feature>
<dbReference type="EMBL" id="CH902617">
    <property type="protein sequence ID" value="KPU79400.1"/>
    <property type="molecule type" value="Genomic_DNA"/>
</dbReference>
<dbReference type="SMR" id="A0A0P8XXJ1"/>
<accession>A0A0P8XXJ1</accession>
<feature type="region of interest" description="Disordered" evidence="2">
    <location>
        <begin position="512"/>
        <end position="612"/>
    </location>
</feature>
<dbReference type="FunFam" id="2.30.30.40:FF:000137">
    <property type="entry name" value="Uncharacterized protein, isoform G"/>
    <property type="match status" value="1"/>
</dbReference>
<dbReference type="SMART" id="SM00228">
    <property type="entry name" value="PDZ"/>
    <property type="match status" value="3"/>
</dbReference>
<feature type="compositionally biased region" description="Pro residues" evidence="2">
    <location>
        <begin position="1541"/>
        <end position="1552"/>
    </location>
</feature>
<dbReference type="GO" id="GO:0150105">
    <property type="term" value="P:protein localization to cell-cell junction"/>
    <property type="evidence" value="ECO:0007669"/>
    <property type="project" value="TreeGrafter"/>
</dbReference>
<dbReference type="SMART" id="SM00218">
    <property type="entry name" value="ZU5"/>
    <property type="match status" value="1"/>
</dbReference>
<evidence type="ECO:0000259" key="4">
    <source>
        <dbReference type="PROSITE" id="PS50106"/>
    </source>
</evidence>
<proteinExistence type="predicted"/>
<dbReference type="PANTHER" id="PTHR13865">
    <property type="entry name" value="TIGHT JUNCTION PROTEIN"/>
    <property type="match status" value="1"/>
</dbReference>
<dbReference type="InterPro" id="IPR036034">
    <property type="entry name" value="PDZ_sf"/>
</dbReference>
<feature type="region of interest" description="Disordered" evidence="2">
    <location>
        <begin position="1845"/>
        <end position="1886"/>
    </location>
</feature>
<feature type="compositionally biased region" description="Gly residues" evidence="2">
    <location>
        <begin position="175"/>
        <end position="185"/>
    </location>
</feature>
<feature type="compositionally biased region" description="Low complexity" evidence="2">
    <location>
        <begin position="1516"/>
        <end position="1527"/>
    </location>
</feature>
<feature type="domain" description="PDZ" evidence="4">
    <location>
        <begin position="246"/>
        <end position="333"/>
    </location>
</feature>
<feature type="compositionally biased region" description="Basic residues" evidence="2">
    <location>
        <begin position="1852"/>
        <end position="1861"/>
    </location>
</feature>
<evidence type="ECO:0000313" key="7">
    <source>
        <dbReference type="Proteomes" id="UP000007801"/>
    </source>
</evidence>
<dbReference type="OrthoDB" id="418634at2759"/>
<feature type="compositionally biased region" description="Polar residues" evidence="2">
    <location>
        <begin position="2078"/>
        <end position="2092"/>
    </location>
</feature>
<dbReference type="InterPro" id="IPR036028">
    <property type="entry name" value="SH3-like_dom_sf"/>
</dbReference>
<dbReference type="Proteomes" id="UP000007801">
    <property type="component" value="Unassembled WGS sequence"/>
</dbReference>
<feature type="region of interest" description="Disordered" evidence="2">
    <location>
        <begin position="2030"/>
        <end position="2124"/>
    </location>
</feature>
<dbReference type="FunFam" id="2.60.220.30:FF:000004">
    <property type="entry name" value="tight junction protein ZO-1 isoform X1"/>
    <property type="match status" value="1"/>
</dbReference>
<feature type="region of interest" description="Disordered" evidence="2">
    <location>
        <begin position="1065"/>
        <end position="1180"/>
    </location>
</feature>
<dbReference type="Gene3D" id="2.30.42.10">
    <property type="match status" value="3"/>
</dbReference>
<dbReference type="InterPro" id="IPR008144">
    <property type="entry name" value="Guanylate_kin-like_dom"/>
</dbReference>
<feature type="domain" description="Guanylate kinase-like" evidence="3">
    <location>
        <begin position="901"/>
        <end position="1002"/>
    </location>
</feature>
<dbReference type="CDD" id="cd06727">
    <property type="entry name" value="PDZ1_ZO1-like"/>
    <property type="match status" value="1"/>
</dbReference>
<feature type="compositionally biased region" description="Basic and acidic residues" evidence="2">
    <location>
        <begin position="1352"/>
        <end position="1366"/>
    </location>
</feature>
<feature type="region of interest" description="Disordered" evidence="2">
    <location>
        <begin position="206"/>
        <end position="237"/>
    </location>
</feature>
<dbReference type="InterPro" id="IPR001452">
    <property type="entry name" value="SH3_domain"/>
</dbReference>
<feature type="compositionally biased region" description="Polar residues" evidence="2">
    <location>
        <begin position="2060"/>
        <end position="2070"/>
    </location>
</feature>
<feature type="compositionally biased region" description="Low complexity" evidence="2">
    <location>
        <begin position="1404"/>
        <end position="1416"/>
    </location>
</feature>
<dbReference type="CDD" id="cd06729">
    <property type="entry name" value="PDZ3_ZO1-like_domain"/>
    <property type="match status" value="1"/>
</dbReference>
<dbReference type="PROSITE" id="PS51145">
    <property type="entry name" value="ZU5"/>
    <property type="match status" value="1"/>
</dbReference>
<dbReference type="GO" id="GO:0005923">
    <property type="term" value="C:bicellular tight junction"/>
    <property type="evidence" value="ECO:0007669"/>
    <property type="project" value="TreeGrafter"/>
</dbReference>
<organism evidence="6 7">
    <name type="scientific">Drosophila ananassae</name>
    <name type="common">Fruit fly</name>
    <dbReference type="NCBI Taxonomy" id="7217"/>
    <lineage>
        <taxon>Eukaryota</taxon>
        <taxon>Metazoa</taxon>
        <taxon>Ecdysozoa</taxon>
        <taxon>Arthropoda</taxon>
        <taxon>Hexapoda</taxon>
        <taxon>Insecta</taxon>
        <taxon>Pterygota</taxon>
        <taxon>Neoptera</taxon>
        <taxon>Endopterygota</taxon>
        <taxon>Diptera</taxon>
        <taxon>Brachycera</taxon>
        <taxon>Muscomorpha</taxon>
        <taxon>Ephydroidea</taxon>
        <taxon>Drosophilidae</taxon>
        <taxon>Drosophila</taxon>
        <taxon>Sophophora</taxon>
    </lineage>
</organism>
<dbReference type="Pfam" id="PF00595">
    <property type="entry name" value="PDZ"/>
    <property type="match status" value="2"/>
</dbReference>
<dbReference type="GO" id="GO:0005886">
    <property type="term" value="C:plasma membrane"/>
    <property type="evidence" value="ECO:0007669"/>
    <property type="project" value="TreeGrafter"/>
</dbReference>
<protein>
    <submittedName>
        <fullName evidence="6">Uncharacterized protein, isoform G</fullName>
    </submittedName>
</protein>
<gene>
    <name evidence="6" type="primary">Dana\GF17278</name>
    <name evidence="6" type="synonym">dana_GLEANR_18545</name>
    <name evidence="6" type="ORF">GF17278</name>
</gene>
<keyword evidence="1" id="KW-0728">SH3 domain</keyword>
<dbReference type="PROSITE" id="PS50106">
    <property type="entry name" value="PDZ"/>
    <property type="match status" value="3"/>
</dbReference>
<feature type="compositionally biased region" description="Low complexity" evidence="2">
    <location>
        <begin position="1969"/>
        <end position="1984"/>
    </location>
</feature>
<feature type="compositionally biased region" description="Basic and acidic residues" evidence="2">
    <location>
        <begin position="1553"/>
        <end position="1568"/>
    </location>
</feature>
<dbReference type="CDD" id="cd06728">
    <property type="entry name" value="PDZ2_ZO1-like_ds"/>
    <property type="match status" value="1"/>
</dbReference>
<feature type="compositionally biased region" description="Basic and acidic residues" evidence="2">
    <location>
        <begin position="2037"/>
        <end position="2059"/>
    </location>
</feature>
<dbReference type="GO" id="GO:0045216">
    <property type="term" value="P:cell-cell junction organization"/>
    <property type="evidence" value="ECO:0007669"/>
    <property type="project" value="TreeGrafter"/>
</dbReference>
<dbReference type="SUPFAM" id="SSF52540">
    <property type="entry name" value="P-loop containing nucleoside triphosphate hydrolases"/>
    <property type="match status" value="1"/>
</dbReference>
<feature type="compositionally biased region" description="Low complexity" evidence="2">
    <location>
        <begin position="1485"/>
        <end position="1496"/>
    </location>
</feature>
<feature type="compositionally biased region" description="Polar residues" evidence="2">
    <location>
        <begin position="1164"/>
        <end position="1179"/>
    </location>
</feature>
<dbReference type="InterPro" id="IPR008145">
    <property type="entry name" value="GK/Ca_channel_bsu"/>
</dbReference>
<dbReference type="InterPro" id="IPR001478">
    <property type="entry name" value="PDZ"/>
</dbReference>
<dbReference type="Gene3D" id="3.40.50.300">
    <property type="entry name" value="P-loop containing nucleotide triphosphate hydrolases"/>
    <property type="match status" value="1"/>
</dbReference>
<dbReference type="InterPro" id="IPR000906">
    <property type="entry name" value="ZU5_dom"/>
</dbReference>
<dbReference type="GO" id="GO:0098609">
    <property type="term" value="P:cell-cell adhesion"/>
    <property type="evidence" value="ECO:0007669"/>
    <property type="project" value="TreeGrafter"/>
</dbReference>
<dbReference type="FunFam" id="2.30.42.10:FF:000138">
    <property type="entry name" value="Uncharacterized protein, isoform C"/>
    <property type="match status" value="1"/>
</dbReference>
<dbReference type="FunFam" id="3.40.50.300:FF:000972">
    <property type="entry name" value="Uncharacterized protein, isoform K"/>
    <property type="match status" value="1"/>
</dbReference>
<feature type="compositionally biased region" description="Polar residues" evidence="2">
    <location>
        <begin position="1472"/>
        <end position="1484"/>
    </location>
</feature>
<feature type="region of interest" description="Disordered" evidence="2">
    <location>
        <begin position="1944"/>
        <end position="1984"/>
    </location>
</feature>
<evidence type="ECO:0000313" key="6">
    <source>
        <dbReference type="EMBL" id="KPU79400.1"/>
    </source>
</evidence>
<dbReference type="Pfam" id="PF00625">
    <property type="entry name" value="Guanylate_kin"/>
    <property type="match status" value="1"/>
</dbReference>
<feature type="compositionally biased region" description="Polar residues" evidence="2">
    <location>
        <begin position="214"/>
        <end position="228"/>
    </location>
</feature>
<feature type="region of interest" description="Disordered" evidence="2">
    <location>
        <begin position="2218"/>
        <end position="2269"/>
    </location>
</feature>
<feature type="compositionally biased region" description="Polar residues" evidence="2">
    <location>
        <begin position="1327"/>
        <end position="1349"/>
    </location>
</feature>
<dbReference type="FunFam" id="2.30.42.10:FF:000029">
    <property type="entry name" value="tight junction protein ZO-1 isoform X1"/>
    <property type="match status" value="1"/>
</dbReference>
<feature type="region of interest" description="Disordered" evidence="2">
    <location>
        <begin position="154"/>
        <end position="191"/>
    </location>
</feature>